<evidence type="ECO:0000313" key="2">
    <source>
        <dbReference type="Proteomes" id="UP001152795"/>
    </source>
</evidence>
<name>A0A6S7J1A1_PARCT</name>
<dbReference type="OrthoDB" id="6007857at2759"/>
<protein>
    <submittedName>
        <fullName evidence="1">Uncharacterized protein</fullName>
    </submittedName>
</protein>
<keyword evidence="2" id="KW-1185">Reference proteome</keyword>
<organism evidence="1 2">
    <name type="scientific">Paramuricea clavata</name>
    <name type="common">Red gorgonian</name>
    <name type="synonym">Violescent sea-whip</name>
    <dbReference type="NCBI Taxonomy" id="317549"/>
    <lineage>
        <taxon>Eukaryota</taxon>
        <taxon>Metazoa</taxon>
        <taxon>Cnidaria</taxon>
        <taxon>Anthozoa</taxon>
        <taxon>Octocorallia</taxon>
        <taxon>Malacalcyonacea</taxon>
        <taxon>Plexauridae</taxon>
        <taxon>Paramuricea</taxon>
    </lineage>
</organism>
<reference evidence="1" key="1">
    <citation type="submission" date="2020-04" db="EMBL/GenBank/DDBJ databases">
        <authorList>
            <person name="Alioto T."/>
            <person name="Alioto T."/>
            <person name="Gomez Garrido J."/>
        </authorList>
    </citation>
    <scope>NUCLEOTIDE SEQUENCE</scope>
    <source>
        <strain evidence="1">A484AB</strain>
    </source>
</reference>
<dbReference type="Proteomes" id="UP001152795">
    <property type="component" value="Unassembled WGS sequence"/>
</dbReference>
<evidence type="ECO:0000313" key="1">
    <source>
        <dbReference type="EMBL" id="CAB4024128.1"/>
    </source>
</evidence>
<sequence length="151" mass="16647">MDAASNALYVGITHAKGGDISVSISTNNVEVAKELINKLGEKVGLGIGFALGAFLAYKVFKPLIEDAVKKGFGGERDDQEVRGIKPGSLHVLLHCFTDERFLEVLEEFESGKIKECLDKEFFNIGIQTEGLMVEIENMEEVNKTKEAIKKR</sequence>
<accession>A0A6S7J1A1</accession>
<comment type="caution">
    <text evidence="1">The sequence shown here is derived from an EMBL/GenBank/DDBJ whole genome shotgun (WGS) entry which is preliminary data.</text>
</comment>
<dbReference type="AlphaFoldDB" id="A0A6S7J1A1"/>
<proteinExistence type="predicted"/>
<gene>
    <name evidence="1" type="ORF">PACLA_8A019995</name>
</gene>
<dbReference type="EMBL" id="CACRXK020012852">
    <property type="protein sequence ID" value="CAB4024128.1"/>
    <property type="molecule type" value="Genomic_DNA"/>
</dbReference>